<gene>
    <name evidence="1" type="ORF">BaRGS_00033870</name>
</gene>
<dbReference type="Proteomes" id="UP001519460">
    <property type="component" value="Unassembled WGS sequence"/>
</dbReference>
<feature type="non-terminal residue" evidence="1">
    <location>
        <position position="57"/>
    </location>
</feature>
<comment type="caution">
    <text evidence="1">The sequence shown here is derived from an EMBL/GenBank/DDBJ whole genome shotgun (WGS) entry which is preliminary data.</text>
</comment>
<proteinExistence type="predicted"/>
<evidence type="ECO:0000313" key="2">
    <source>
        <dbReference type="Proteomes" id="UP001519460"/>
    </source>
</evidence>
<dbReference type="AlphaFoldDB" id="A0ABD0JJD1"/>
<reference evidence="1 2" key="1">
    <citation type="journal article" date="2023" name="Sci. Data">
        <title>Genome assembly of the Korean intertidal mud-creeper Batillaria attramentaria.</title>
        <authorList>
            <person name="Patra A.K."/>
            <person name="Ho P.T."/>
            <person name="Jun S."/>
            <person name="Lee S.J."/>
            <person name="Kim Y."/>
            <person name="Won Y.J."/>
        </authorList>
    </citation>
    <scope>NUCLEOTIDE SEQUENCE [LARGE SCALE GENOMIC DNA]</scope>
    <source>
        <strain evidence="1">Wonlab-2016</strain>
    </source>
</reference>
<evidence type="ECO:0000313" key="1">
    <source>
        <dbReference type="EMBL" id="KAK7474868.1"/>
    </source>
</evidence>
<name>A0ABD0JJD1_9CAEN</name>
<keyword evidence="2" id="KW-1185">Reference proteome</keyword>
<sequence>MTESSLVNGAIVVADCPAESLMLYSPYGTYRCRPTHCDLFWAVGVEWRHREVFFLLE</sequence>
<protein>
    <submittedName>
        <fullName evidence="1">Uncharacterized protein</fullName>
    </submittedName>
</protein>
<organism evidence="1 2">
    <name type="scientific">Batillaria attramentaria</name>
    <dbReference type="NCBI Taxonomy" id="370345"/>
    <lineage>
        <taxon>Eukaryota</taxon>
        <taxon>Metazoa</taxon>
        <taxon>Spiralia</taxon>
        <taxon>Lophotrochozoa</taxon>
        <taxon>Mollusca</taxon>
        <taxon>Gastropoda</taxon>
        <taxon>Caenogastropoda</taxon>
        <taxon>Sorbeoconcha</taxon>
        <taxon>Cerithioidea</taxon>
        <taxon>Batillariidae</taxon>
        <taxon>Batillaria</taxon>
    </lineage>
</organism>
<dbReference type="EMBL" id="JACVVK020000422">
    <property type="protein sequence ID" value="KAK7474868.1"/>
    <property type="molecule type" value="Genomic_DNA"/>
</dbReference>
<accession>A0ABD0JJD1</accession>